<reference evidence="1 2" key="1">
    <citation type="submission" date="2016-01" db="EMBL/GenBank/DDBJ databases">
        <title>Draft Genome Sequences of Seven Thermophilic Sporeformers Isolated from Foods.</title>
        <authorList>
            <person name="Berendsen E.M."/>
            <person name="Wells-Bennik M.H."/>
            <person name="Krawcyk A.O."/>
            <person name="De Jong A."/>
            <person name="Holsappel S."/>
            <person name="Eijlander R.T."/>
            <person name="Kuipers O.P."/>
        </authorList>
    </citation>
    <scope>NUCLEOTIDE SEQUENCE [LARGE SCALE GENOMIC DNA]</scope>
    <source>
        <strain evidence="1 2">B4110</strain>
    </source>
</reference>
<organism evidence="1 2">
    <name type="scientific">Parageobacillus toebii</name>
    <dbReference type="NCBI Taxonomy" id="153151"/>
    <lineage>
        <taxon>Bacteria</taxon>
        <taxon>Bacillati</taxon>
        <taxon>Bacillota</taxon>
        <taxon>Bacilli</taxon>
        <taxon>Bacillales</taxon>
        <taxon>Anoxybacillaceae</taxon>
        <taxon>Parageobacillus</taxon>
    </lineage>
</organism>
<dbReference type="Proteomes" id="UP000075324">
    <property type="component" value="Unassembled WGS sequence"/>
</dbReference>
<protein>
    <submittedName>
        <fullName evidence="1">Uncharacterized protein</fullName>
    </submittedName>
</protein>
<sequence length="68" mass="8015">MSPFTILQKMHSLTRKSHLSYFFFHFTIKRAGCNLVLITSCFSEKGRGFIQTKWRLMNTPFAKKVVKE</sequence>
<accession>A0A150N6L4</accession>
<name>A0A150N6L4_9BACL</name>
<comment type="caution">
    <text evidence="1">The sequence shown here is derived from an EMBL/GenBank/DDBJ whole genome shotgun (WGS) entry which is preliminary data.</text>
</comment>
<evidence type="ECO:0000313" key="2">
    <source>
        <dbReference type="Proteomes" id="UP000075324"/>
    </source>
</evidence>
<proteinExistence type="predicted"/>
<evidence type="ECO:0000313" key="1">
    <source>
        <dbReference type="EMBL" id="KYD32276.1"/>
    </source>
</evidence>
<dbReference type="EMBL" id="LQYW01000017">
    <property type="protein sequence ID" value="KYD32276.1"/>
    <property type="molecule type" value="Genomic_DNA"/>
</dbReference>
<gene>
    <name evidence="1" type="ORF">B4110_0759</name>
</gene>
<dbReference type="AlphaFoldDB" id="A0A150N6L4"/>